<evidence type="ECO:0000256" key="4">
    <source>
        <dbReference type="PROSITE-ProRule" id="PRU00091"/>
    </source>
</evidence>
<evidence type="ECO:0000256" key="1">
    <source>
        <dbReference type="ARBA" id="ARBA00022723"/>
    </source>
</evidence>
<keyword evidence="2 4" id="KW-0863">Zinc-finger</keyword>
<dbReference type="PROSITE" id="PS50178">
    <property type="entry name" value="ZF_FYVE"/>
    <property type="match status" value="1"/>
</dbReference>
<dbReference type="InterPro" id="IPR017455">
    <property type="entry name" value="Znf_FYVE-rel"/>
</dbReference>
<dbReference type="OMA" id="KYFYYDA"/>
<dbReference type="Pfam" id="PF04366">
    <property type="entry name" value="Ysc84"/>
    <property type="match status" value="1"/>
</dbReference>
<gene>
    <name evidence="7" type="ORF">ZOSMA_558G00010</name>
</gene>
<dbReference type="GO" id="GO:0035091">
    <property type="term" value="F:phosphatidylinositol binding"/>
    <property type="evidence" value="ECO:0000318"/>
    <property type="project" value="GO_Central"/>
</dbReference>
<dbReference type="OrthoDB" id="443981at2759"/>
<reference evidence="8" key="1">
    <citation type="journal article" date="2016" name="Nature">
        <title>The genome of the seagrass Zostera marina reveals angiosperm adaptation to the sea.</title>
        <authorList>
            <person name="Olsen J.L."/>
            <person name="Rouze P."/>
            <person name="Verhelst B."/>
            <person name="Lin Y.-C."/>
            <person name="Bayer T."/>
            <person name="Collen J."/>
            <person name="Dattolo E."/>
            <person name="De Paoli E."/>
            <person name="Dittami S."/>
            <person name="Maumus F."/>
            <person name="Michel G."/>
            <person name="Kersting A."/>
            <person name="Lauritano C."/>
            <person name="Lohaus R."/>
            <person name="Toepel M."/>
            <person name="Tonon T."/>
            <person name="Vanneste K."/>
            <person name="Amirebrahimi M."/>
            <person name="Brakel J."/>
            <person name="Bostroem C."/>
            <person name="Chovatia M."/>
            <person name="Grimwood J."/>
            <person name="Jenkins J.W."/>
            <person name="Jueterbock A."/>
            <person name="Mraz A."/>
            <person name="Stam W.T."/>
            <person name="Tice H."/>
            <person name="Bornberg-Bauer E."/>
            <person name="Green P.J."/>
            <person name="Pearson G.A."/>
            <person name="Procaccini G."/>
            <person name="Duarte C.M."/>
            <person name="Schmutz J."/>
            <person name="Reusch T.B.H."/>
            <person name="Van de Peer Y."/>
        </authorList>
    </citation>
    <scope>NUCLEOTIDE SEQUENCE [LARGE SCALE GENOMIC DNA]</scope>
    <source>
        <strain evidence="8">cv. Finnish</strain>
    </source>
</reference>
<evidence type="ECO:0000256" key="2">
    <source>
        <dbReference type="ARBA" id="ARBA00022771"/>
    </source>
</evidence>
<dbReference type="EMBL" id="LFYR01001543">
    <property type="protein sequence ID" value="KMZ61031.1"/>
    <property type="molecule type" value="Genomic_DNA"/>
</dbReference>
<evidence type="ECO:0000313" key="8">
    <source>
        <dbReference type="Proteomes" id="UP000036987"/>
    </source>
</evidence>
<dbReference type="GO" id="GO:0008270">
    <property type="term" value="F:zinc ion binding"/>
    <property type="evidence" value="ECO:0007669"/>
    <property type="project" value="UniProtKB-KW"/>
</dbReference>
<protein>
    <submittedName>
        <fullName evidence="7">SH3 domain-containing protein</fullName>
    </submittedName>
</protein>
<dbReference type="InterPro" id="IPR007461">
    <property type="entry name" value="Ysc84_actin-binding"/>
</dbReference>
<keyword evidence="3" id="KW-0862">Zinc</keyword>
<name>A0A0K9NW81_ZOSMR</name>
<proteinExistence type="predicted"/>
<evidence type="ECO:0000259" key="6">
    <source>
        <dbReference type="PROSITE" id="PS50178"/>
    </source>
</evidence>
<dbReference type="AlphaFoldDB" id="A0A0K9NW81"/>
<dbReference type="PANTHER" id="PTHR15629:SF43">
    <property type="entry name" value="RING_FYVE_PHD-TYPE ZINC FINGER FAMILY PROTEIN"/>
    <property type="match status" value="1"/>
</dbReference>
<dbReference type="PANTHER" id="PTHR15629">
    <property type="entry name" value="SH3YL1 PROTEIN"/>
    <property type="match status" value="1"/>
</dbReference>
<dbReference type="STRING" id="29655.A0A0K9NW81"/>
<dbReference type="Proteomes" id="UP000036987">
    <property type="component" value="Unassembled WGS sequence"/>
</dbReference>
<feature type="region of interest" description="Disordered" evidence="5">
    <location>
        <begin position="60"/>
        <end position="98"/>
    </location>
</feature>
<feature type="compositionally biased region" description="Basic and acidic residues" evidence="5">
    <location>
        <begin position="82"/>
        <end position="97"/>
    </location>
</feature>
<evidence type="ECO:0000313" key="7">
    <source>
        <dbReference type="EMBL" id="KMZ61031.1"/>
    </source>
</evidence>
<evidence type="ECO:0000256" key="3">
    <source>
        <dbReference type="ARBA" id="ARBA00022833"/>
    </source>
</evidence>
<sequence length="545" mass="59717">MAVLLGEKDRFSKVGESKDEYQAPIEGDSLGILDPCSNSEPSVDEQFQSIPNCCCSSPQISDIEGGQSGGDESCSKATTEQENDKTEKIGRIEEDQSKQNQKSGQYFYYDSPLYEETGIWIPISVPPMTESNYEEWSMGLRFDGAYFPEGELGWDQLIEKNKEMTMWDVVAEMLLMAKGKVNDLANGDIPHCLTSLISSSLLEQSWKEIGQTLNDAHLSNKNEVLNVEPPRWLADSVASACMLCNVQFHPIMCSRHHCRFCGGIFCSECSKGRSLMPPKFHTTDPQRVCDVCSVKLFTVQPYLMNRVSRASQLPTHDLTDLSTLRSWLNFPWGQSMEYEIYKAANIICGYDKVGRLRPEKSIPQAILRQAEGFAILSVVNIGVVVTYNVGTGLVIARRDDGSWSPPCAISSFGVGWGPQVGGQLTDFIIVLRNKEAVKTFSGNSHFSVGASLNAAAGIIGRTAKADFHAGGNGYGACYTYSSSKGAFVGCSLEGSIIITRMSVNAQFYGSSSLVGSDILLGDLPRPPAASILYNAMSDMQLKREI</sequence>
<comment type="caution">
    <text evidence="7">The sequence shown here is derived from an EMBL/GenBank/DDBJ whole genome shotgun (WGS) entry which is preliminary data.</text>
</comment>
<dbReference type="InterPro" id="IPR011011">
    <property type="entry name" value="Znf_FYVE_PHD"/>
</dbReference>
<dbReference type="InterPro" id="IPR051702">
    <property type="entry name" value="SH3_domain_YSC84-like"/>
</dbReference>
<dbReference type="InterPro" id="IPR013083">
    <property type="entry name" value="Znf_RING/FYVE/PHD"/>
</dbReference>
<dbReference type="Gene3D" id="3.30.40.10">
    <property type="entry name" value="Zinc/RING finger domain, C3HC4 (zinc finger)"/>
    <property type="match status" value="1"/>
</dbReference>
<dbReference type="SMART" id="SM00064">
    <property type="entry name" value="FYVE"/>
    <property type="match status" value="1"/>
</dbReference>
<organism evidence="7 8">
    <name type="scientific">Zostera marina</name>
    <name type="common">Eelgrass</name>
    <dbReference type="NCBI Taxonomy" id="29655"/>
    <lineage>
        <taxon>Eukaryota</taxon>
        <taxon>Viridiplantae</taxon>
        <taxon>Streptophyta</taxon>
        <taxon>Embryophyta</taxon>
        <taxon>Tracheophyta</taxon>
        <taxon>Spermatophyta</taxon>
        <taxon>Magnoliopsida</taxon>
        <taxon>Liliopsida</taxon>
        <taxon>Zosteraceae</taxon>
        <taxon>Zostera</taxon>
    </lineage>
</organism>
<keyword evidence="1" id="KW-0479">Metal-binding</keyword>
<dbReference type="InterPro" id="IPR000306">
    <property type="entry name" value="Znf_FYVE"/>
</dbReference>
<dbReference type="FunFam" id="3.30.40.10:FF:000151">
    <property type="entry name" value="Zinc finger family protein"/>
    <property type="match status" value="1"/>
</dbReference>
<feature type="domain" description="FYVE-type" evidence="6">
    <location>
        <begin position="235"/>
        <end position="297"/>
    </location>
</feature>
<dbReference type="SUPFAM" id="SSF57903">
    <property type="entry name" value="FYVE/PHD zinc finger"/>
    <property type="match status" value="1"/>
</dbReference>
<accession>A0A0K9NW81</accession>
<keyword evidence="8" id="KW-1185">Reference proteome</keyword>
<evidence type="ECO:0000256" key="5">
    <source>
        <dbReference type="SAM" id="MobiDB-lite"/>
    </source>
</evidence>
<dbReference type="CDD" id="cd11526">
    <property type="entry name" value="SYLF_FYVE"/>
    <property type="match status" value="1"/>
</dbReference>
<dbReference type="Pfam" id="PF01363">
    <property type="entry name" value="FYVE"/>
    <property type="match status" value="1"/>
</dbReference>